<dbReference type="Gene3D" id="3.40.50.300">
    <property type="entry name" value="P-loop containing nucleotide triphosphate hydrolases"/>
    <property type="match status" value="1"/>
</dbReference>
<name>A0AAV3T332_9EURY</name>
<reference evidence="1 2" key="1">
    <citation type="journal article" date="2019" name="Int. J. Syst. Evol. Microbiol.">
        <title>The Global Catalogue of Microorganisms (GCM) 10K type strain sequencing project: providing services to taxonomists for standard genome sequencing and annotation.</title>
        <authorList>
            <consortium name="The Broad Institute Genomics Platform"/>
            <consortium name="The Broad Institute Genome Sequencing Center for Infectious Disease"/>
            <person name="Wu L."/>
            <person name="Ma J."/>
        </authorList>
    </citation>
    <scope>NUCLEOTIDE SEQUENCE [LARGE SCALE GENOMIC DNA]</scope>
    <source>
        <strain evidence="1 2">JCM 16327</strain>
    </source>
</reference>
<dbReference type="AlphaFoldDB" id="A0AAV3T332"/>
<organism evidence="1 2">
    <name type="scientific">Salarchaeum japonicum</name>
    <dbReference type="NCBI Taxonomy" id="555573"/>
    <lineage>
        <taxon>Archaea</taxon>
        <taxon>Methanobacteriati</taxon>
        <taxon>Methanobacteriota</taxon>
        <taxon>Stenosarchaea group</taxon>
        <taxon>Halobacteria</taxon>
        <taxon>Halobacteriales</taxon>
        <taxon>Halobacteriaceae</taxon>
    </lineage>
</organism>
<dbReference type="InterPro" id="IPR027417">
    <property type="entry name" value="P-loop_NTPase"/>
</dbReference>
<dbReference type="Proteomes" id="UP001500194">
    <property type="component" value="Unassembled WGS sequence"/>
</dbReference>
<sequence>MFDVGSALPIDGVPEGTNLLIGGPAMTRKREIARSLVESGISRGEGAVVVTTRDSADRLLDLSPPIRTATIEGRAGVIDCVTRERGGDYQERENIRYVSSPGDLTDIGIRAAGFFKQFSDEDRPVRFGLASLSTMLMYADTRRVFRFMNVLTGRVQQHGWFGATVLETDGKSAFDTFAPLFDGMVQTRFAEEGSGIEVRVLGLEGTPTEWERL</sequence>
<evidence type="ECO:0008006" key="3">
    <source>
        <dbReference type="Google" id="ProtNLM"/>
    </source>
</evidence>
<dbReference type="EMBL" id="BAAADU010000002">
    <property type="protein sequence ID" value="GAA0658988.1"/>
    <property type="molecule type" value="Genomic_DNA"/>
</dbReference>
<gene>
    <name evidence="1" type="ORF">GCM10009019_24310</name>
</gene>
<dbReference type="Pfam" id="PF24336">
    <property type="entry name" value="DUF7504"/>
    <property type="match status" value="1"/>
</dbReference>
<evidence type="ECO:0000313" key="1">
    <source>
        <dbReference type="EMBL" id="GAA0658988.1"/>
    </source>
</evidence>
<protein>
    <recommendedName>
        <fullName evidence="3">Recombinase RecA</fullName>
    </recommendedName>
</protein>
<comment type="caution">
    <text evidence="1">The sequence shown here is derived from an EMBL/GenBank/DDBJ whole genome shotgun (WGS) entry which is preliminary data.</text>
</comment>
<proteinExistence type="predicted"/>
<accession>A0AAV3T332</accession>
<dbReference type="InterPro" id="IPR055927">
    <property type="entry name" value="DUF7504"/>
</dbReference>
<evidence type="ECO:0000313" key="2">
    <source>
        <dbReference type="Proteomes" id="UP001500194"/>
    </source>
</evidence>
<dbReference type="RefSeq" id="WP_227262260.1">
    <property type="nucleotide sequence ID" value="NZ_BAAADU010000002.1"/>
</dbReference>
<dbReference type="GeneID" id="68572883"/>
<keyword evidence="2" id="KW-1185">Reference proteome</keyword>